<reference evidence="3 4" key="1">
    <citation type="submission" date="2021-06" db="EMBL/GenBank/DDBJ databases">
        <authorList>
            <person name="Lee D.H."/>
        </authorList>
    </citation>
    <scope>NUCLEOTIDE SEQUENCE [LARGE SCALE GENOMIC DNA]</scope>
    <source>
        <strain evidence="3 4">MMS21-HV4-11</strain>
    </source>
</reference>
<protein>
    <recommendedName>
        <fullName evidence="5">Secreted protein</fullName>
    </recommendedName>
</protein>
<dbReference type="EMBL" id="JAHOPB010000001">
    <property type="protein sequence ID" value="MBU8872673.1"/>
    <property type="molecule type" value="Genomic_DNA"/>
</dbReference>
<evidence type="ECO:0000256" key="1">
    <source>
        <dbReference type="SAM" id="MobiDB-lite"/>
    </source>
</evidence>
<dbReference type="Proteomes" id="UP000727907">
    <property type="component" value="Unassembled WGS sequence"/>
</dbReference>
<comment type="caution">
    <text evidence="3">The sequence shown here is derived from an EMBL/GenBank/DDBJ whole genome shotgun (WGS) entry which is preliminary data.</text>
</comment>
<evidence type="ECO:0000313" key="4">
    <source>
        <dbReference type="Proteomes" id="UP000727907"/>
    </source>
</evidence>
<feature type="signal peptide" evidence="2">
    <location>
        <begin position="1"/>
        <end position="24"/>
    </location>
</feature>
<gene>
    <name evidence="3" type="ORF">KQ910_02815</name>
</gene>
<keyword evidence="2" id="KW-0732">Signal</keyword>
<proteinExistence type="predicted"/>
<accession>A0ABS6IHB6</accession>
<keyword evidence="4" id="KW-1185">Reference proteome</keyword>
<sequence>MTLIRSLRKIAQALLLGFAMWVLAAGAASAHGTHAHADERPVTTRTSQPVAHEERTAPATPPEATEVPVAHKGGLCPGGGAADHGDGCCTIACHAAVAAAGVDEWIGPSISSPVPMLMSDLLEGRCGDRSERPPRYV</sequence>
<evidence type="ECO:0000256" key="2">
    <source>
        <dbReference type="SAM" id="SignalP"/>
    </source>
</evidence>
<dbReference type="RefSeq" id="WP_216956970.1">
    <property type="nucleotide sequence ID" value="NZ_JAHOPB010000001.1"/>
</dbReference>
<evidence type="ECO:0008006" key="5">
    <source>
        <dbReference type="Google" id="ProtNLM"/>
    </source>
</evidence>
<feature type="chain" id="PRO_5046862482" description="Secreted protein" evidence="2">
    <location>
        <begin position="25"/>
        <end position="137"/>
    </location>
</feature>
<organism evidence="3 4">
    <name type="scientific">Reyranella humidisoli</name>
    <dbReference type="NCBI Taxonomy" id="2849149"/>
    <lineage>
        <taxon>Bacteria</taxon>
        <taxon>Pseudomonadati</taxon>
        <taxon>Pseudomonadota</taxon>
        <taxon>Alphaproteobacteria</taxon>
        <taxon>Hyphomicrobiales</taxon>
        <taxon>Reyranellaceae</taxon>
        <taxon>Reyranella</taxon>
    </lineage>
</organism>
<feature type="region of interest" description="Disordered" evidence="1">
    <location>
        <begin position="32"/>
        <end position="68"/>
    </location>
</feature>
<evidence type="ECO:0000313" key="3">
    <source>
        <dbReference type="EMBL" id="MBU8872673.1"/>
    </source>
</evidence>
<name>A0ABS6IHB6_9HYPH</name>